<dbReference type="SMART" id="SM00862">
    <property type="entry name" value="Trans_reg_C"/>
    <property type="match status" value="1"/>
</dbReference>
<accession>A0A2N5E955</accession>
<evidence type="ECO:0000259" key="4">
    <source>
        <dbReference type="PROSITE" id="PS51755"/>
    </source>
</evidence>
<proteinExistence type="predicted"/>
<evidence type="ECO:0000256" key="1">
    <source>
        <dbReference type="ARBA" id="ARBA00023125"/>
    </source>
</evidence>
<keyword evidence="1 2" id="KW-0238">DNA-binding</keyword>
<dbReference type="GO" id="GO:0006355">
    <property type="term" value="P:regulation of DNA-templated transcription"/>
    <property type="evidence" value="ECO:0007669"/>
    <property type="project" value="InterPro"/>
</dbReference>
<dbReference type="SUPFAM" id="SSF46894">
    <property type="entry name" value="C-terminal effector domain of the bipartite response regulators"/>
    <property type="match status" value="1"/>
</dbReference>
<dbReference type="EMBL" id="PJZH01000003">
    <property type="protein sequence ID" value="PLR38443.1"/>
    <property type="molecule type" value="Genomic_DNA"/>
</dbReference>
<keyword evidence="3" id="KW-0472">Membrane</keyword>
<dbReference type="InterPro" id="IPR001867">
    <property type="entry name" value="OmpR/PhoB-type_DNA-bd"/>
</dbReference>
<keyword evidence="3" id="KW-1133">Transmembrane helix</keyword>
<dbReference type="Proteomes" id="UP000234503">
    <property type="component" value="Unassembled WGS sequence"/>
</dbReference>
<dbReference type="GO" id="GO:0003677">
    <property type="term" value="F:DNA binding"/>
    <property type="evidence" value="ECO:0007669"/>
    <property type="project" value="UniProtKB-UniRule"/>
</dbReference>
<dbReference type="InterPro" id="IPR036388">
    <property type="entry name" value="WH-like_DNA-bd_sf"/>
</dbReference>
<evidence type="ECO:0000313" key="6">
    <source>
        <dbReference type="Proteomes" id="UP000234503"/>
    </source>
</evidence>
<feature type="domain" description="OmpR/PhoB-type" evidence="4">
    <location>
        <begin position="3"/>
        <end position="105"/>
    </location>
</feature>
<dbReference type="OrthoDB" id="5801519at2"/>
<reference evidence="5 6" key="1">
    <citation type="submission" date="2017-12" db="EMBL/GenBank/DDBJ databases">
        <title>Characterization of six clinical isolates of Enterochimera gen. nov., a novel genus of the Yersiniaciae family and the three species Enterochimera arupensis sp. nov., Enterochimera coloradensis sp. nov, and Enterochimera californica sp. nov.</title>
        <authorList>
            <person name="Rossi A."/>
            <person name="Fisher M."/>
        </authorList>
    </citation>
    <scope>NUCLEOTIDE SEQUENCE [LARGE SCALE GENOMIC DNA]</scope>
    <source>
        <strain evidence="6">2016-Iso4</strain>
    </source>
</reference>
<keyword evidence="6" id="KW-1185">Reference proteome</keyword>
<keyword evidence="3" id="KW-0812">Transmembrane</keyword>
<gene>
    <name evidence="5" type="ORF">CYR32_05470</name>
</gene>
<dbReference type="PROSITE" id="PS51755">
    <property type="entry name" value="OMPR_PHOB"/>
    <property type="match status" value="1"/>
</dbReference>
<protein>
    <recommendedName>
        <fullName evidence="4">OmpR/PhoB-type domain-containing protein</fullName>
    </recommendedName>
</protein>
<dbReference type="RefSeq" id="WP_101823385.1">
    <property type="nucleotide sequence ID" value="NZ_PJZH01000003.1"/>
</dbReference>
<sequence>MMSNYLLNKMCIFNENAKELKLVDSDVIIKLTSMRARCLSYIIEHANEDVIEKSSLSQALWGKRSQFASDASLTQTLYLIRKDLKTLGLDDFFITVPRSGIRVNDTVQIEKIEKAPEMVYHRKGLYLTSGALILFLIALGTLFFLY</sequence>
<comment type="caution">
    <text evidence="5">The sequence shown here is derived from an EMBL/GenBank/DDBJ whole genome shotgun (WGS) entry which is preliminary data.</text>
</comment>
<feature type="transmembrane region" description="Helical" evidence="3">
    <location>
        <begin position="124"/>
        <end position="145"/>
    </location>
</feature>
<evidence type="ECO:0000313" key="5">
    <source>
        <dbReference type="EMBL" id="PLR38443.1"/>
    </source>
</evidence>
<evidence type="ECO:0000256" key="3">
    <source>
        <dbReference type="SAM" id="Phobius"/>
    </source>
</evidence>
<name>A0A2N5E955_9GAMM</name>
<dbReference type="InterPro" id="IPR016032">
    <property type="entry name" value="Sig_transdc_resp-reg_C-effctor"/>
</dbReference>
<feature type="DNA-binding region" description="OmpR/PhoB-type" evidence="2">
    <location>
        <begin position="3"/>
        <end position="105"/>
    </location>
</feature>
<dbReference type="AlphaFoldDB" id="A0A2N5E955"/>
<organism evidence="5 6">
    <name type="scientific">Chimaeribacter coloradensis</name>
    <dbReference type="NCBI Taxonomy" id="2060068"/>
    <lineage>
        <taxon>Bacteria</taxon>
        <taxon>Pseudomonadati</taxon>
        <taxon>Pseudomonadota</taxon>
        <taxon>Gammaproteobacteria</taxon>
        <taxon>Enterobacterales</taxon>
        <taxon>Yersiniaceae</taxon>
        <taxon>Chimaeribacter</taxon>
    </lineage>
</organism>
<dbReference type="Gene3D" id="1.10.10.10">
    <property type="entry name" value="Winged helix-like DNA-binding domain superfamily/Winged helix DNA-binding domain"/>
    <property type="match status" value="1"/>
</dbReference>
<evidence type="ECO:0000256" key="2">
    <source>
        <dbReference type="PROSITE-ProRule" id="PRU01091"/>
    </source>
</evidence>
<dbReference type="GO" id="GO:0000160">
    <property type="term" value="P:phosphorelay signal transduction system"/>
    <property type="evidence" value="ECO:0007669"/>
    <property type="project" value="InterPro"/>
</dbReference>